<evidence type="ECO:0000256" key="1">
    <source>
        <dbReference type="ARBA" id="ARBA00022553"/>
    </source>
</evidence>
<dbReference type="GO" id="GO:0000976">
    <property type="term" value="F:transcription cis-regulatory region binding"/>
    <property type="evidence" value="ECO:0007669"/>
    <property type="project" value="TreeGrafter"/>
</dbReference>
<protein>
    <submittedName>
        <fullName evidence="10">Two component transcriptional regulator, winged helix family</fullName>
    </submittedName>
</protein>
<dbReference type="InterPro" id="IPR039420">
    <property type="entry name" value="WalR-like"/>
</dbReference>
<organism evidence="10 11">
    <name type="scientific">Paraburkholderia phymatum (strain DSM 17167 / CIP 108236 / LMG 21445 / STM815)</name>
    <name type="common">Burkholderia phymatum</name>
    <dbReference type="NCBI Taxonomy" id="391038"/>
    <lineage>
        <taxon>Bacteria</taxon>
        <taxon>Pseudomonadati</taxon>
        <taxon>Pseudomonadota</taxon>
        <taxon>Betaproteobacteria</taxon>
        <taxon>Burkholderiales</taxon>
        <taxon>Burkholderiaceae</taxon>
        <taxon>Paraburkholderia</taxon>
    </lineage>
</organism>
<comment type="caution">
    <text evidence="6">Lacks conserved residue(s) required for the propagation of feature annotation.</text>
</comment>
<keyword evidence="4 7" id="KW-0238">DNA-binding</keyword>
<evidence type="ECO:0000256" key="5">
    <source>
        <dbReference type="ARBA" id="ARBA00023163"/>
    </source>
</evidence>
<feature type="domain" description="Response regulatory" evidence="8">
    <location>
        <begin position="4"/>
        <end position="118"/>
    </location>
</feature>
<evidence type="ECO:0000313" key="11">
    <source>
        <dbReference type="Proteomes" id="UP000001192"/>
    </source>
</evidence>
<evidence type="ECO:0000313" key="10">
    <source>
        <dbReference type="EMBL" id="ACC73053.1"/>
    </source>
</evidence>
<dbReference type="OrthoDB" id="9127546at2"/>
<evidence type="ECO:0000256" key="6">
    <source>
        <dbReference type="PROSITE-ProRule" id="PRU00169"/>
    </source>
</evidence>
<keyword evidence="3" id="KW-0805">Transcription regulation</keyword>
<evidence type="ECO:0000259" key="9">
    <source>
        <dbReference type="PROSITE" id="PS51755"/>
    </source>
</evidence>
<evidence type="ECO:0000256" key="3">
    <source>
        <dbReference type="ARBA" id="ARBA00023015"/>
    </source>
</evidence>
<dbReference type="SMART" id="SM00862">
    <property type="entry name" value="Trans_reg_C"/>
    <property type="match status" value="1"/>
</dbReference>
<dbReference type="Proteomes" id="UP000001192">
    <property type="component" value="Chromosome 2"/>
</dbReference>
<dbReference type="InterPro" id="IPR001867">
    <property type="entry name" value="OmpR/PhoB-type_DNA-bd"/>
</dbReference>
<evidence type="ECO:0000259" key="8">
    <source>
        <dbReference type="PROSITE" id="PS50110"/>
    </source>
</evidence>
<dbReference type="Gene3D" id="6.10.250.690">
    <property type="match status" value="1"/>
</dbReference>
<gene>
    <name evidence="10" type="ordered locus">Bphy_3927</name>
</gene>
<dbReference type="GO" id="GO:0032993">
    <property type="term" value="C:protein-DNA complex"/>
    <property type="evidence" value="ECO:0007669"/>
    <property type="project" value="TreeGrafter"/>
</dbReference>
<dbReference type="GO" id="GO:0006355">
    <property type="term" value="P:regulation of DNA-templated transcription"/>
    <property type="evidence" value="ECO:0007669"/>
    <property type="project" value="InterPro"/>
</dbReference>
<dbReference type="InterPro" id="IPR036388">
    <property type="entry name" value="WH-like_DNA-bd_sf"/>
</dbReference>
<dbReference type="GO" id="GO:0005829">
    <property type="term" value="C:cytosol"/>
    <property type="evidence" value="ECO:0007669"/>
    <property type="project" value="TreeGrafter"/>
</dbReference>
<dbReference type="SUPFAM" id="SSF52172">
    <property type="entry name" value="CheY-like"/>
    <property type="match status" value="1"/>
</dbReference>
<feature type="DNA-binding region" description="OmpR/PhoB-type" evidence="7">
    <location>
        <begin position="132"/>
        <end position="230"/>
    </location>
</feature>
<dbReference type="SMART" id="SM00448">
    <property type="entry name" value="REC"/>
    <property type="match status" value="1"/>
</dbReference>
<keyword evidence="1" id="KW-0597">Phosphoprotein</keyword>
<dbReference type="Pfam" id="PF00486">
    <property type="entry name" value="Trans_reg_C"/>
    <property type="match status" value="1"/>
</dbReference>
<dbReference type="Pfam" id="PF00072">
    <property type="entry name" value="Response_reg"/>
    <property type="match status" value="1"/>
</dbReference>
<dbReference type="HOGENOM" id="CLU_000445_30_4_4"/>
<dbReference type="CDD" id="cd00383">
    <property type="entry name" value="trans_reg_C"/>
    <property type="match status" value="1"/>
</dbReference>
<dbReference type="RefSeq" id="WP_012403226.1">
    <property type="nucleotide sequence ID" value="NC_010623.1"/>
</dbReference>
<proteinExistence type="predicted"/>
<feature type="domain" description="OmpR/PhoB-type" evidence="9">
    <location>
        <begin position="132"/>
        <end position="230"/>
    </location>
</feature>
<keyword evidence="2" id="KW-0902">Two-component regulatory system</keyword>
<evidence type="ECO:0000256" key="2">
    <source>
        <dbReference type="ARBA" id="ARBA00023012"/>
    </source>
</evidence>
<dbReference type="InterPro" id="IPR001789">
    <property type="entry name" value="Sig_transdc_resp-reg_receiver"/>
</dbReference>
<dbReference type="PANTHER" id="PTHR48111">
    <property type="entry name" value="REGULATOR OF RPOS"/>
    <property type="match status" value="1"/>
</dbReference>
<dbReference type="EMBL" id="CP001044">
    <property type="protein sequence ID" value="ACC73053.1"/>
    <property type="molecule type" value="Genomic_DNA"/>
</dbReference>
<accession>B2JNV2</accession>
<dbReference type="KEGG" id="bph:Bphy_3927"/>
<dbReference type="PANTHER" id="PTHR48111:SF4">
    <property type="entry name" value="DNA-BINDING DUAL TRANSCRIPTIONAL REGULATOR OMPR"/>
    <property type="match status" value="1"/>
</dbReference>
<dbReference type="Gene3D" id="1.10.10.10">
    <property type="entry name" value="Winged helix-like DNA-binding domain superfamily/Winged helix DNA-binding domain"/>
    <property type="match status" value="1"/>
</dbReference>
<dbReference type="PROSITE" id="PS51755">
    <property type="entry name" value="OMPR_PHOB"/>
    <property type="match status" value="1"/>
</dbReference>
<sequence length="278" mass="31290">MTIHLLVVEPNQESRDTLRSHVQRHKIEMSVLYNTESLERRLELEVPSLIVMRHGLPEVDGLAALRRVRSLGYDLPMIIVSRSDDVVDKVLAFELGANDYVVDPHDPRELIARVRNALRSGPPSKAPLHIERNPISFDDFEVDIADRVLARGGVEVPLRSTEFALLVVLASHPMRVLSRVRILNMLRRHCSVTERGLDVVVFRLRAALKLSPMGRQYIKTLRGEGYMFAPDEALPRHGASDGREDGREGGDDVHMLGVVAPIVADERMRFESAARHAL</sequence>
<keyword evidence="5" id="KW-0804">Transcription</keyword>
<keyword evidence="11" id="KW-1185">Reference proteome</keyword>
<dbReference type="Gene3D" id="3.40.50.2300">
    <property type="match status" value="1"/>
</dbReference>
<dbReference type="SUPFAM" id="SSF46894">
    <property type="entry name" value="C-terminal effector domain of the bipartite response regulators"/>
    <property type="match status" value="1"/>
</dbReference>
<dbReference type="AlphaFoldDB" id="B2JNV2"/>
<evidence type="ECO:0000256" key="4">
    <source>
        <dbReference type="ARBA" id="ARBA00023125"/>
    </source>
</evidence>
<dbReference type="GO" id="GO:0000156">
    <property type="term" value="F:phosphorelay response regulator activity"/>
    <property type="evidence" value="ECO:0007669"/>
    <property type="project" value="TreeGrafter"/>
</dbReference>
<dbReference type="eggNOG" id="COG0745">
    <property type="taxonomic scope" value="Bacteria"/>
</dbReference>
<dbReference type="STRING" id="391038.Bphy_3927"/>
<dbReference type="InterPro" id="IPR016032">
    <property type="entry name" value="Sig_transdc_resp-reg_C-effctor"/>
</dbReference>
<dbReference type="PROSITE" id="PS50110">
    <property type="entry name" value="RESPONSE_REGULATORY"/>
    <property type="match status" value="1"/>
</dbReference>
<name>B2JNV2_PARP8</name>
<dbReference type="InterPro" id="IPR011006">
    <property type="entry name" value="CheY-like_superfamily"/>
</dbReference>
<reference evidence="11" key="1">
    <citation type="journal article" date="2014" name="Stand. Genomic Sci.">
        <title>Complete genome sequence of Burkholderia phymatum STM815(T), a broad host range and efficient nitrogen-fixing symbiont of Mimosa species.</title>
        <authorList>
            <person name="Moulin L."/>
            <person name="Klonowska A."/>
            <person name="Caroline B."/>
            <person name="Booth K."/>
            <person name="Vriezen J.A."/>
            <person name="Melkonian R."/>
            <person name="James E.K."/>
            <person name="Young J.P."/>
            <person name="Bena G."/>
            <person name="Hauser L."/>
            <person name="Land M."/>
            <person name="Kyrpides N."/>
            <person name="Bruce D."/>
            <person name="Chain P."/>
            <person name="Copeland A."/>
            <person name="Pitluck S."/>
            <person name="Woyke T."/>
            <person name="Lizotte-Waniewski M."/>
            <person name="Bristow J."/>
            <person name="Riley M."/>
        </authorList>
    </citation>
    <scope>NUCLEOTIDE SEQUENCE [LARGE SCALE GENOMIC DNA]</scope>
    <source>
        <strain evidence="11">DSM 17167 / CIP 108236 / LMG 21445 / STM815</strain>
    </source>
</reference>
<evidence type="ECO:0000256" key="7">
    <source>
        <dbReference type="PROSITE-ProRule" id="PRU01091"/>
    </source>
</evidence>